<organism evidence="3 4">
    <name type="scientific">Serinicoccus hydrothermalis</name>
    <dbReference type="NCBI Taxonomy" id="1758689"/>
    <lineage>
        <taxon>Bacteria</taxon>
        <taxon>Bacillati</taxon>
        <taxon>Actinomycetota</taxon>
        <taxon>Actinomycetes</taxon>
        <taxon>Micrococcales</taxon>
        <taxon>Ornithinimicrobiaceae</taxon>
        <taxon>Serinicoccus</taxon>
    </lineage>
</organism>
<dbReference type="PANTHER" id="PTHR43540:SF1">
    <property type="entry name" value="ISOCHORISMATASE HYDROLASE"/>
    <property type="match status" value="1"/>
</dbReference>
<name>A0A1B1N8Q5_9MICO</name>
<keyword evidence="1 3" id="KW-0378">Hydrolase</keyword>
<dbReference type="InterPro" id="IPR036380">
    <property type="entry name" value="Isochorismatase-like_sf"/>
</dbReference>
<evidence type="ECO:0000259" key="2">
    <source>
        <dbReference type="Pfam" id="PF00857"/>
    </source>
</evidence>
<gene>
    <name evidence="3" type="ORF">SGUI_0369</name>
</gene>
<dbReference type="EC" id="3.3.2.1" evidence="3"/>
<dbReference type="PANTHER" id="PTHR43540">
    <property type="entry name" value="PEROXYUREIDOACRYLATE/UREIDOACRYLATE AMIDOHYDROLASE-RELATED"/>
    <property type="match status" value="1"/>
</dbReference>
<protein>
    <submittedName>
        <fullName evidence="3">Isochorismatase</fullName>
        <ecNumber evidence="3">3.3.2.1</ecNumber>
    </submittedName>
</protein>
<evidence type="ECO:0000313" key="3">
    <source>
        <dbReference type="EMBL" id="ANS77765.1"/>
    </source>
</evidence>
<dbReference type="STRING" id="1758689.SGUI_0369"/>
<dbReference type="OrthoDB" id="9794942at2"/>
<dbReference type="SUPFAM" id="SSF52499">
    <property type="entry name" value="Isochorismatase-like hydrolases"/>
    <property type="match status" value="1"/>
</dbReference>
<keyword evidence="4" id="KW-1185">Reference proteome</keyword>
<dbReference type="PATRIC" id="fig|1758689.4.peg.375"/>
<dbReference type="KEGG" id="serj:SGUI_0369"/>
<dbReference type="Pfam" id="PF00857">
    <property type="entry name" value="Isochorismatase"/>
    <property type="match status" value="1"/>
</dbReference>
<evidence type="ECO:0000256" key="1">
    <source>
        <dbReference type="ARBA" id="ARBA00022801"/>
    </source>
</evidence>
<accession>A0A1B1N8Q5</accession>
<reference evidence="3 4" key="1">
    <citation type="submission" date="2016-03" db="EMBL/GenBank/DDBJ databases">
        <title>Shallow-sea hydrothermal system.</title>
        <authorList>
            <person name="Tang K."/>
        </authorList>
    </citation>
    <scope>NUCLEOTIDE SEQUENCE [LARGE SCALE GENOMIC DNA]</scope>
    <source>
        <strain evidence="3 4">JLT9</strain>
    </source>
</reference>
<feature type="domain" description="Isochorismatase-like" evidence="2">
    <location>
        <begin position="8"/>
        <end position="160"/>
    </location>
</feature>
<dbReference type="RefSeq" id="WP_066635547.1">
    <property type="nucleotide sequence ID" value="NZ_CP014989.1"/>
</dbReference>
<dbReference type="Proteomes" id="UP000092482">
    <property type="component" value="Chromosome"/>
</dbReference>
<evidence type="ECO:0000313" key="4">
    <source>
        <dbReference type="Proteomes" id="UP000092482"/>
    </source>
</evidence>
<sequence>MERVGPTAALVVIDVQQGFLDEEYWGRRNNPHSESNIAVLLDHWRATARPVVFVRHDSTSTTSPLHPDAPGNDFQPVVTGEPDLLVRKSVNSSFHGTPDLHAWLRQEGITELVLCGITTNHCCETTARVGGNLGLDVWFALDATHTFDRQDPDGELVTADTLSRVTATNLHGEFATVTTTQFLTSTP</sequence>
<dbReference type="CDD" id="cd01014">
    <property type="entry name" value="nicotinamidase_related"/>
    <property type="match status" value="1"/>
</dbReference>
<dbReference type="AlphaFoldDB" id="A0A1B1N8Q5"/>
<dbReference type="Gene3D" id="3.40.50.850">
    <property type="entry name" value="Isochorismatase-like"/>
    <property type="match status" value="1"/>
</dbReference>
<dbReference type="InterPro" id="IPR050272">
    <property type="entry name" value="Isochorismatase-like_hydrls"/>
</dbReference>
<dbReference type="GO" id="GO:0008908">
    <property type="term" value="F:isochorismatase activity"/>
    <property type="evidence" value="ECO:0007669"/>
    <property type="project" value="UniProtKB-EC"/>
</dbReference>
<proteinExistence type="predicted"/>
<dbReference type="InterPro" id="IPR000868">
    <property type="entry name" value="Isochorismatase-like_dom"/>
</dbReference>
<dbReference type="EMBL" id="CP014989">
    <property type="protein sequence ID" value="ANS77765.1"/>
    <property type="molecule type" value="Genomic_DNA"/>
</dbReference>